<dbReference type="EMBL" id="JAEHOE010000001">
    <property type="protein sequence ID" value="KAG2501991.1"/>
    <property type="molecule type" value="Genomic_DNA"/>
</dbReference>
<feature type="domain" description="Peptidase M20 dimerisation" evidence="7">
    <location>
        <begin position="255"/>
        <end position="405"/>
    </location>
</feature>
<keyword evidence="3" id="KW-0479">Metal-binding</keyword>
<dbReference type="SUPFAM" id="SSF53187">
    <property type="entry name" value="Zn-dependent exopeptidases"/>
    <property type="match status" value="1"/>
</dbReference>
<keyword evidence="6" id="KW-0732">Signal</keyword>
<dbReference type="InterPro" id="IPR011650">
    <property type="entry name" value="Peptidase_M20_dimer"/>
</dbReference>
<accession>A0A835YG87</accession>
<evidence type="ECO:0000256" key="6">
    <source>
        <dbReference type="SAM" id="SignalP"/>
    </source>
</evidence>
<dbReference type="GO" id="GO:0008233">
    <property type="term" value="F:peptidase activity"/>
    <property type="evidence" value="ECO:0007669"/>
    <property type="project" value="UniProtKB-KW"/>
</dbReference>
<evidence type="ECO:0000313" key="8">
    <source>
        <dbReference type="EMBL" id="KAG2501991.1"/>
    </source>
</evidence>
<dbReference type="PANTHER" id="PTHR45962:SF1">
    <property type="entry name" value="N-FATTY-ACYL-AMINO ACID SYNTHASE_HYDROLASE PM20D1"/>
    <property type="match status" value="1"/>
</dbReference>
<comment type="similarity">
    <text evidence="1">Belongs to the peptidase M20A family.</text>
</comment>
<evidence type="ECO:0000259" key="7">
    <source>
        <dbReference type="Pfam" id="PF07687"/>
    </source>
</evidence>
<reference evidence="8" key="1">
    <citation type="journal article" date="2020" name="bioRxiv">
        <title>Comparative genomics of Chlamydomonas.</title>
        <authorList>
            <person name="Craig R.J."/>
            <person name="Hasan A.R."/>
            <person name="Ness R.W."/>
            <person name="Keightley P.D."/>
        </authorList>
    </citation>
    <scope>NUCLEOTIDE SEQUENCE</scope>
    <source>
        <strain evidence="8">CCAP 11/70</strain>
    </source>
</reference>
<evidence type="ECO:0000256" key="2">
    <source>
        <dbReference type="ARBA" id="ARBA00022670"/>
    </source>
</evidence>
<evidence type="ECO:0000256" key="5">
    <source>
        <dbReference type="ARBA" id="ARBA00022833"/>
    </source>
</evidence>
<dbReference type="InterPro" id="IPR036264">
    <property type="entry name" value="Bact_exopeptidase_dim_dom"/>
</dbReference>
<feature type="signal peptide" evidence="6">
    <location>
        <begin position="1"/>
        <end position="18"/>
    </location>
</feature>
<name>A0A835YG87_9CHLO</name>
<sequence>MLALSALALVLGGRNALAISSSYNKASLGHELSASGEEGTFVPQSCLSDADFSAVVQRFSKFLQFRTTSSPTAPDHVLDPAEFRRLHAWLPQAYPEVWAALKVEEVGSNGLSFLLTWPGSQPPGGPLLPVLLLSHLDVVPVANETLAQWEHPPFSGAVAGGYVWGRGAMDDKVGVSGLLEAATLLLREGWAPRRTLYLAFGQDEEVGGDKGAARIADLLEQRGVKVDMVYDEGGSIGRDGFPPYSPHPLALVGLAEKGYATINIQINATGGHSSIPPLDGSSVAAVAARVVTAIDRRPPPTRLVEPVASFLAAIAPATPGLRGRLFALSRQLPWVGGLVAAAFLGRDTPETAALVRDTAAVTGLTLGFADNVLPPGGTVRVNFRLLPGSSVDDVLDYLTQVVGRDLPYLRFEARGDHNASTATPVTSPDSPYFAMLRTAVQEVYQLEGGKGTVAVAPTLMAGGTDSKHYLRLSVGGALRHVPTSMNKTAGDMRRVHGLNERVSVGDLGRCVCVHVRLLQMLGAGAPAA</sequence>
<dbReference type="PROSITE" id="PS00758">
    <property type="entry name" value="ARGE_DAPE_CPG2_1"/>
    <property type="match status" value="1"/>
</dbReference>
<dbReference type="Proteomes" id="UP000612055">
    <property type="component" value="Unassembled WGS sequence"/>
</dbReference>
<keyword evidence="5" id="KW-0862">Zinc</keyword>
<organism evidence="8 9">
    <name type="scientific">Edaphochlamys debaryana</name>
    <dbReference type="NCBI Taxonomy" id="47281"/>
    <lineage>
        <taxon>Eukaryota</taxon>
        <taxon>Viridiplantae</taxon>
        <taxon>Chlorophyta</taxon>
        <taxon>core chlorophytes</taxon>
        <taxon>Chlorophyceae</taxon>
        <taxon>CS clade</taxon>
        <taxon>Chlamydomonadales</taxon>
        <taxon>Chlamydomonadales incertae sedis</taxon>
        <taxon>Edaphochlamys</taxon>
    </lineage>
</organism>
<dbReference type="Gene3D" id="3.40.630.10">
    <property type="entry name" value="Zn peptidases"/>
    <property type="match status" value="1"/>
</dbReference>
<dbReference type="Gene3D" id="1.10.150.900">
    <property type="match status" value="1"/>
</dbReference>
<dbReference type="AlphaFoldDB" id="A0A835YG87"/>
<keyword evidence="4" id="KW-0378">Hydrolase</keyword>
<dbReference type="GO" id="GO:0046872">
    <property type="term" value="F:metal ion binding"/>
    <property type="evidence" value="ECO:0007669"/>
    <property type="project" value="UniProtKB-KW"/>
</dbReference>
<feature type="chain" id="PRO_5032810270" description="Peptidase M20 dimerisation domain-containing protein" evidence="6">
    <location>
        <begin position="19"/>
        <end position="528"/>
    </location>
</feature>
<dbReference type="GO" id="GO:0006508">
    <property type="term" value="P:proteolysis"/>
    <property type="evidence" value="ECO:0007669"/>
    <property type="project" value="UniProtKB-KW"/>
</dbReference>
<dbReference type="Pfam" id="PF07687">
    <property type="entry name" value="M20_dimer"/>
    <property type="match status" value="1"/>
</dbReference>
<dbReference type="Gene3D" id="3.30.70.360">
    <property type="match status" value="1"/>
</dbReference>
<dbReference type="InterPro" id="IPR047177">
    <property type="entry name" value="Pept_M20A"/>
</dbReference>
<evidence type="ECO:0000256" key="1">
    <source>
        <dbReference type="ARBA" id="ARBA00006247"/>
    </source>
</evidence>
<gene>
    <name evidence="8" type="ORF">HYH03_000487</name>
</gene>
<evidence type="ECO:0000256" key="4">
    <source>
        <dbReference type="ARBA" id="ARBA00022801"/>
    </source>
</evidence>
<comment type="caution">
    <text evidence="8">The sequence shown here is derived from an EMBL/GenBank/DDBJ whole genome shotgun (WGS) entry which is preliminary data.</text>
</comment>
<keyword evidence="9" id="KW-1185">Reference proteome</keyword>
<dbReference type="SUPFAM" id="SSF55031">
    <property type="entry name" value="Bacterial exopeptidase dimerisation domain"/>
    <property type="match status" value="1"/>
</dbReference>
<evidence type="ECO:0000256" key="3">
    <source>
        <dbReference type="ARBA" id="ARBA00022723"/>
    </source>
</evidence>
<keyword evidence="2" id="KW-0645">Protease</keyword>
<dbReference type="Pfam" id="PF01546">
    <property type="entry name" value="Peptidase_M20"/>
    <property type="match status" value="1"/>
</dbReference>
<dbReference type="OrthoDB" id="3064516at2759"/>
<dbReference type="InterPro" id="IPR002933">
    <property type="entry name" value="Peptidase_M20"/>
</dbReference>
<dbReference type="PANTHER" id="PTHR45962">
    <property type="entry name" value="N-FATTY-ACYL-AMINO ACID SYNTHASE/HYDROLASE PM20D1"/>
    <property type="match status" value="1"/>
</dbReference>
<dbReference type="InterPro" id="IPR001261">
    <property type="entry name" value="ArgE/DapE_CS"/>
</dbReference>
<protein>
    <recommendedName>
        <fullName evidence="7">Peptidase M20 dimerisation domain-containing protein</fullName>
    </recommendedName>
</protein>
<evidence type="ECO:0000313" key="9">
    <source>
        <dbReference type="Proteomes" id="UP000612055"/>
    </source>
</evidence>
<proteinExistence type="inferred from homology"/>